<dbReference type="PRINTS" id="PR00843">
    <property type="entry name" value="GLHYDRLASE30"/>
</dbReference>
<dbReference type="InterPro" id="IPR013780">
    <property type="entry name" value="Glyco_hydro_b"/>
</dbReference>
<feature type="compositionally biased region" description="Low complexity" evidence="4">
    <location>
        <begin position="1"/>
        <end position="22"/>
    </location>
</feature>
<evidence type="ECO:0000259" key="5">
    <source>
        <dbReference type="Pfam" id="PF02055"/>
    </source>
</evidence>
<gene>
    <name evidence="7" type="ORF">PBAH0796_LOCUS15183</name>
</gene>
<evidence type="ECO:0000313" key="7">
    <source>
        <dbReference type="EMBL" id="CAD8361059.1"/>
    </source>
</evidence>
<comment type="similarity">
    <text evidence="1">Belongs to the glycosyl hydrolase 30 family.</text>
</comment>
<proteinExistence type="inferred from homology"/>
<reference evidence="7" key="1">
    <citation type="submission" date="2021-01" db="EMBL/GenBank/DDBJ databases">
        <authorList>
            <person name="Corre E."/>
            <person name="Pelletier E."/>
            <person name="Niang G."/>
            <person name="Scheremetjew M."/>
            <person name="Finn R."/>
            <person name="Kale V."/>
            <person name="Holt S."/>
            <person name="Cochrane G."/>
            <person name="Meng A."/>
            <person name="Brown T."/>
            <person name="Cohen L."/>
        </authorList>
    </citation>
    <scope>NUCLEOTIDE SEQUENCE</scope>
    <source>
        <strain evidence="7">Pbaha01</strain>
    </source>
</reference>
<feature type="domain" description="Glycosyl hydrolase family 30 beta sandwich" evidence="6">
    <location>
        <begin position="462"/>
        <end position="512"/>
    </location>
</feature>
<organism evidence="7">
    <name type="scientific">Pyrodinium bahamense</name>
    <dbReference type="NCBI Taxonomy" id="73915"/>
    <lineage>
        <taxon>Eukaryota</taxon>
        <taxon>Sar</taxon>
        <taxon>Alveolata</taxon>
        <taxon>Dinophyceae</taxon>
        <taxon>Gonyaulacales</taxon>
        <taxon>Pyrocystaceae</taxon>
        <taxon>Pyrodinium</taxon>
    </lineage>
</organism>
<dbReference type="GO" id="GO:0004348">
    <property type="term" value="F:glucosylceramidase activity"/>
    <property type="evidence" value="ECO:0007669"/>
    <property type="project" value="InterPro"/>
</dbReference>
<evidence type="ECO:0000256" key="4">
    <source>
        <dbReference type="SAM" id="MobiDB-lite"/>
    </source>
</evidence>
<accession>A0A7S0FHM6</accession>
<dbReference type="Gene3D" id="3.20.20.80">
    <property type="entry name" value="Glycosidases"/>
    <property type="match status" value="1"/>
</dbReference>
<keyword evidence="3" id="KW-0378">Hydrolase</keyword>
<dbReference type="SUPFAM" id="SSF51445">
    <property type="entry name" value="(Trans)glycosidases"/>
    <property type="match status" value="1"/>
</dbReference>
<evidence type="ECO:0000256" key="2">
    <source>
        <dbReference type="ARBA" id="ARBA00022729"/>
    </source>
</evidence>
<evidence type="ECO:0000259" key="6">
    <source>
        <dbReference type="Pfam" id="PF17189"/>
    </source>
</evidence>
<sequence>MAAFDAAPGEATAAPTLAAAAPGPAPPAPPPPPPPFPASPFGRAKLWQTAQHHGDLLTQQEDVRFVPDFPFVGPIVNISREELGQTIVGFGGAFTEASAVVFSQLPIEQQHEVINAYFGEDGLGYTVGRVHINSCDFSTQNYAFDTVNDDFELWHFDDTVARDARALIPLILRAQDSVHAQGQRLRLLATPWSPPAWMKTSGRMDHSLSPCLRHDVHETWANYISRWISAYKTRGVNLWAITIQNEPEFDAYWEACVMTPMEEADFLGKYLGPQMRRAHPDVLIFVYDHNKNHVVRWADVIAAHPTASQHMDGVAFHWYTGDGFDAVRQVHERHPDKLLLATEATYERHRWRPGATLASGDWRFGEGYAHDIIGDLNAGSVGWLDWNLLLDQHGGPNHAANPCDSALMADLSRAQVLRHPQYYYIGHFSKFIPPGSRHLNVTVAPTRTYAGVLREYGTCTGEDGLQATSFLRPDGAVAVVVLNCGDYIMDFKLRDRDSAALARIPPHAIQTYLLEAP</sequence>
<dbReference type="AlphaFoldDB" id="A0A7S0FHM6"/>
<keyword evidence="2" id="KW-0732">Signal</keyword>
<dbReference type="InterPro" id="IPR033453">
    <property type="entry name" value="Glyco_hydro_30_TIM-barrel"/>
</dbReference>
<feature type="compositionally biased region" description="Pro residues" evidence="4">
    <location>
        <begin position="23"/>
        <end position="38"/>
    </location>
</feature>
<feature type="domain" description="Glycosyl hydrolase family 30 TIM-barrel" evidence="5">
    <location>
        <begin position="87"/>
        <end position="432"/>
    </location>
</feature>
<dbReference type="EMBL" id="HBEG01024967">
    <property type="protein sequence ID" value="CAD8361059.1"/>
    <property type="molecule type" value="Transcribed_RNA"/>
</dbReference>
<dbReference type="InterPro" id="IPR017853">
    <property type="entry name" value="GH"/>
</dbReference>
<evidence type="ECO:0008006" key="8">
    <source>
        <dbReference type="Google" id="ProtNLM"/>
    </source>
</evidence>
<name>A0A7S0FHM6_9DINO</name>
<feature type="region of interest" description="Disordered" evidence="4">
    <location>
        <begin position="1"/>
        <end position="42"/>
    </location>
</feature>
<evidence type="ECO:0000256" key="1">
    <source>
        <dbReference type="ARBA" id="ARBA00005382"/>
    </source>
</evidence>
<dbReference type="InterPro" id="IPR033452">
    <property type="entry name" value="GH30_C"/>
</dbReference>
<dbReference type="Pfam" id="PF17189">
    <property type="entry name" value="Glyco_hydro_30C"/>
    <property type="match status" value="1"/>
</dbReference>
<dbReference type="GO" id="GO:0016020">
    <property type="term" value="C:membrane"/>
    <property type="evidence" value="ECO:0007669"/>
    <property type="project" value="GOC"/>
</dbReference>
<dbReference type="PANTHER" id="PTHR11069:SF23">
    <property type="entry name" value="LYSOSOMAL ACID GLUCOSYLCERAMIDASE"/>
    <property type="match status" value="1"/>
</dbReference>
<dbReference type="PANTHER" id="PTHR11069">
    <property type="entry name" value="GLUCOSYLCERAMIDASE"/>
    <property type="match status" value="1"/>
</dbReference>
<dbReference type="Pfam" id="PF02055">
    <property type="entry name" value="Glyco_hydro_30"/>
    <property type="match status" value="1"/>
</dbReference>
<dbReference type="InterPro" id="IPR001139">
    <property type="entry name" value="Glyco_hydro_30"/>
</dbReference>
<dbReference type="GO" id="GO:0006680">
    <property type="term" value="P:glucosylceramide catabolic process"/>
    <property type="evidence" value="ECO:0007669"/>
    <property type="project" value="TreeGrafter"/>
</dbReference>
<protein>
    <recommendedName>
        <fullName evidence="8">Glucosylceramidase</fullName>
    </recommendedName>
</protein>
<dbReference type="Gene3D" id="2.60.40.1180">
    <property type="entry name" value="Golgi alpha-mannosidase II"/>
    <property type="match status" value="1"/>
</dbReference>
<evidence type="ECO:0000256" key="3">
    <source>
        <dbReference type="ARBA" id="ARBA00022801"/>
    </source>
</evidence>